<feature type="domain" description="Peptidase M14" evidence="9">
    <location>
        <begin position="49"/>
        <end position="348"/>
    </location>
</feature>
<comment type="cofactor">
    <cofactor evidence="1">
        <name>Zn(2+)</name>
        <dbReference type="ChEBI" id="CHEBI:29105"/>
    </cofactor>
</comment>
<keyword evidence="3" id="KW-0645">Protease</keyword>
<evidence type="ECO:0000313" key="10">
    <source>
        <dbReference type="EMBL" id="QTH70488.1"/>
    </source>
</evidence>
<reference evidence="10" key="1">
    <citation type="submission" date="2021-03" db="EMBL/GenBank/DDBJ databases">
        <title>Complete Genome of Pseudoalteromonas xiamenensis STKMTI.2, a new potential marine bacterium producing anti-Vibrio compounds.</title>
        <authorList>
            <person name="Handayani D.P."/>
            <person name="Isnansetyo A."/>
            <person name="Istiqomah I."/>
            <person name="Jumina J."/>
        </authorList>
    </citation>
    <scope>NUCLEOTIDE SEQUENCE</scope>
    <source>
        <strain evidence="10">STKMTI.2</strain>
    </source>
</reference>
<dbReference type="RefSeq" id="WP_208842078.1">
    <property type="nucleotide sequence ID" value="NZ_CP072133.1"/>
</dbReference>
<dbReference type="AlphaFoldDB" id="A0A975DEU8"/>
<evidence type="ECO:0000256" key="1">
    <source>
        <dbReference type="ARBA" id="ARBA00001947"/>
    </source>
</evidence>
<evidence type="ECO:0000313" key="11">
    <source>
        <dbReference type="Proteomes" id="UP000664904"/>
    </source>
</evidence>
<evidence type="ECO:0000256" key="2">
    <source>
        <dbReference type="ARBA" id="ARBA00005988"/>
    </source>
</evidence>
<dbReference type="Pfam" id="PF00246">
    <property type="entry name" value="Peptidase_M14"/>
    <property type="match status" value="1"/>
</dbReference>
<sequence>MRKWLSLAAMTLSSASMAAPLSYYFDSAVKFDPTIPTPSSVLGYEVGDWHVRHDQLVDYLKLLAEKSDRLSITEIGRTYEQRPLLLLSFSAPSRSQTLDNIRQQRLTAIAKGKGLSELPAVAWMGYSVHGNESSGSNAALLVAYYLAAAEDARIEQLLSDTIILLDPSLNPDGLNRFASWVNSTRSLTPSLDPKHREHDEPWPSSRTNHYLFDLNRDWLPLQHPESRARMNAFHAWKPNLLTDFHEMGPNSTYFFQPGVPSRTNPITPKQNVKLTEEIATFHAAALDKRQQLYFTKESFDDFYYGKGSTYPDINGAVGILFEQASSRGHLQQTINGPLSFAATIKNQLTTTLSSFDALLANQQSLKAYQQTFYNSAIDESKKEEFVGYVIDLENDKSRGDAFMAILKQHQVHAYRLAQTTTVDGHEFAASSSVYVPLGQPQYRVIKALFSEQTQFENNTFYDVSGWTIAHAFDLPFKKLKRVRDTQVATTEWQASSVPSFDLKSGSYAYAFSWQDSQAPALLNALLSHGIKARLALDGFSALSSGSEKSFLAGAVVIPAGLQTRANWFSELNAVAKTFAIQISAIDSGLTQSGIDLGSRQFAVAKLPKVLLVGGQGISQYELGEVWHFLDTRLRIAPTIVTQDQLARLTLSDYTHVILVDGQYQFDKQAKQNIGEWMSKGGVLWGHKRGAKSLIANKWLNATAISEAELQAQFDTQNLRYADQEALASKQRIAGAIFNTHLDITHPLTFGMKDDTLPMFKDATWLLQPSTSPFVTVANYTASPLLAGYADPINIDTISQSAALLAHRKGRGTVIGMTDNPVFRGYWYGTSRLLANALFFGHTLSAQSK</sequence>
<evidence type="ECO:0000256" key="4">
    <source>
        <dbReference type="ARBA" id="ARBA00022801"/>
    </source>
</evidence>
<evidence type="ECO:0000256" key="3">
    <source>
        <dbReference type="ARBA" id="ARBA00022670"/>
    </source>
</evidence>
<dbReference type="SMART" id="SM00631">
    <property type="entry name" value="Zn_pept"/>
    <property type="match status" value="1"/>
</dbReference>
<dbReference type="InterPro" id="IPR029062">
    <property type="entry name" value="Class_I_gatase-like"/>
</dbReference>
<feature type="chain" id="PRO_5036804078" evidence="8">
    <location>
        <begin position="19"/>
        <end position="848"/>
    </location>
</feature>
<dbReference type="GO" id="GO:0005615">
    <property type="term" value="C:extracellular space"/>
    <property type="evidence" value="ECO:0007669"/>
    <property type="project" value="TreeGrafter"/>
</dbReference>
<name>A0A975DEU8_9GAMM</name>
<dbReference type="InterPro" id="IPR000834">
    <property type="entry name" value="Peptidase_M14"/>
</dbReference>
<dbReference type="KEGG" id="pxi:J5O05_10890"/>
<dbReference type="GO" id="GO:0004181">
    <property type="term" value="F:metallocarboxypeptidase activity"/>
    <property type="evidence" value="ECO:0007669"/>
    <property type="project" value="InterPro"/>
</dbReference>
<dbReference type="GO" id="GO:0008270">
    <property type="term" value="F:zinc ion binding"/>
    <property type="evidence" value="ECO:0007669"/>
    <property type="project" value="InterPro"/>
</dbReference>
<organism evidence="10 11">
    <name type="scientific">Pseudoalteromonas xiamenensis</name>
    <dbReference type="NCBI Taxonomy" id="882626"/>
    <lineage>
        <taxon>Bacteria</taxon>
        <taxon>Pseudomonadati</taxon>
        <taxon>Pseudomonadota</taxon>
        <taxon>Gammaproteobacteria</taxon>
        <taxon>Alteromonadales</taxon>
        <taxon>Pseudoalteromonadaceae</taxon>
        <taxon>Pseudoalteromonas</taxon>
    </lineage>
</organism>
<keyword evidence="11" id="KW-1185">Reference proteome</keyword>
<keyword evidence="6" id="KW-0482">Metalloprotease</keyword>
<evidence type="ECO:0000256" key="7">
    <source>
        <dbReference type="PROSITE-ProRule" id="PRU01379"/>
    </source>
</evidence>
<keyword evidence="4" id="KW-0378">Hydrolase</keyword>
<dbReference type="GO" id="GO:0006508">
    <property type="term" value="P:proteolysis"/>
    <property type="evidence" value="ECO:0007669"/>
    <property type="project" value="UniProtKB-KW"/>
</dbReference>
<evidence type="ECO:0000256" key="8">
    <source>
        <dbReference type="SAM" id="SignalP"/>
    </source>
</evidence>
<dbReference type="Proteomes" id="UP000664904">
    <property type="component" value="Chromosome"/>
</dbReference>
<proteinExistence type="inferred from homology"/>
<evidence type="ECO:0000256" key="6">
    <source>
        <dbReference type="ARBA" id="ARBA00023049"/>
    </source>
</evidence>
<protein>
    <submittedName>
        <fullName evidence="10">Peptidase M14</fullName>
    </submittedName>
</protein>
<gene>
    <name evidence="10" type="ORF">J5O05_10890</name>
</gene>
<dbReference type="PANTHER" id="PTHR11705">
    <property type="entry name" value="PROTEASE FAMILY M14 CARBOXYPEPTIDASE A,B"/>
    <property type="match status" value="1"/>
</dbReference>
<dbReference type="SUPFAM" id="SSF52317">
    <property type="entry name" value="Class I glutamine amidotransferase-like"/>
    <property type="match status" value="1"/>
</dbReference>
<feature type="active site" description="Proton donor/acceptor" evidence="7">
    <location>
        <position position="322"/>
    </location>
</feature>
<keyword evidence="5" id="KW-0862">Zinc</keyword>
<dbReference type="PANTHER" id="PTHR11705:SF143">
    <property type="entry name" value="SLL0236 PROTEIN"/>
    <property type="match status" value="1"/>
</dbReference>
<feature type="signal peptide" evidence="8">
    <location>
        <begin position="1"/>
        <end position="18"/>
    </location>
</feature>
<evidence type="ECO:0000256" key="5">
    <source>
        <dbReference type="ARBA" id="ARBA00022833"/>
    </source>
</evidence>
<dbReference type="EMBL" id="CP072133">
    <property type="protein sequence ID" value="QTH70488.1"/>
    <property type="molecule type" value="Genomic_DNA"/>
</dbReference>
<comment type="similarity">
    <text evidence="2 7">Belongs to the peptidase M14 family.</text>
</comment>
<keyword evidence="8" id="KW-0732">Signal</keyword>
<accession>A0A975DEU8</accession>
<evidence type="ECO:0000259" key="9">
    <source>
        <dbReference type="PROSITE" id="PS52035"/>
    </source>
</evidence>
<dbReference type="CDD" id="cd06238">
    <property type="entry name" value="M14-like"/>
    <property type="match status" value="1"/>
</dbReference>
<dbReference type="SUPFAM" id="SSF53187">
    <property type="entry name" value="Zn-dependent exopeptidases"/>
    <property type="match status" value="1"/>
</dbReference>
<dbReference type="PROSITE" id="PS52035">
    <property type="entry name" value="PEPTIDASE_M14"/>
    <property type="match status" value="1"/>
</dbReference>
<dbReference type="Gene3D" id="3.40.630.10">
    <property type="entry name" value="Zn peptidases"/>
    <property type="match status" value="1"/>
</dbReference>